<dbReference type="InParanoid" id="A0A673CCL3"/>
<dbReference type="GeneID" id="115425667"/>
<comment type="similarity">
    <text evidence="1">Belongs to the UPF0545 family.</text>
</comment>
<evidence type="ECO:0000256" key="1">
    <source>
        <dbReference type="ARBA" id="ARBA00006412"/>
    </source>
</evidence>
<evidence type="ECO:0000256" key="2">
    <source>
        <dbReference type="ARBA" id="ARBA00043942"/>
    </source>
</evidence>
<dbReference type="RefSeq" id="XP_029999209.1">
    <property type="nucleotide sequence ID" value="XM_030143349.1"/>
</dbReference>
<comment type="subcellular location">
    <subcellularLocation>
        <location evidence="2">Synaptic cleft</location>
    </subcellularLocation>
</comment>
<evidence type="ECO:0000313" key="6">
    <source>
        <dbReference type="Ensembl" id="ENSSORP00005049863.1"/>
    </source>
</evidence>
<dbReference type="PANTHER" id="PTHR28052">
    <property type="entry name" value="UPF0545 PROTEIN C22ORF39"/>
    <property type="match status" value="1"/>
</dbReference>
<accession>A0A673CCL3</accession>
<evidence type="ECO:0000256" key="4">
    <source>
        <dbReference type="ARBA" id="ARBA00044235"/>
    </source>
</evidence>
<dbReference type="CTD" id="101172821"/>
<dbReference type="InterPro" id="IPR021475">
    <property type="entry name" value="Pants/Emi1-like"/>
</dbReference>
<reference evidence="6" key="3">
    <citation type="submission" date="2025-09" db="UniProtKB">
        <authorList>
            <consortium name="Ensembl"/>
        </authorList>
    </citation>
    <scope>IDENTIFICATION</scope>
</reference>
<sequence length="110" mass="13540">MAAVTRTAPWRPPRACEDYWSEFRHCKSLWNRFHHYYTYGASPSCQQWKEDYNNCRQWEKNRGPEAQEALQSSERKRVEEQRNFTPVWEMRRDPPRDWHLPLNQEKPQDT</sequence>
<reference evidence="6" key="2">
    <citation type="submission" date="2025-08" db="UniProtKB">
        <authorList>
            <consortium name="Ensembl"/>
        </authorList>
    </citation>
    <scope>IDENTIFICATION</scope>
</reference>
<dbReference type="GO" id="GO:0043083">
    <property type="term" value="C:synaptic cleft"/>
    <property type="evidence" value="ECO:0007669"/>
    <property type="project" value="UniProtKB-SubCell"/>
</dbReference>
<keyword evidence="7" id="KW-1185">Reference proteome</keyword>
<organism evidence="6 7">
    <name type="scientific">Sphaeramia orbicularis</name>
    <name type="common">orbiculate cardinalfish</name>
    <dbReference type="NCBI Taxonomy" id="375764"/>
    <lineage>
        <taxon>Eukaryota</taxon>
        <taxon>Metazoa</taxon>
        <taxon>Chordata</taxon>
        <taxon>Craniata</taxon>
        <taxon>Vertebrata</taxon>
        <taxon>Euteleostomi</taxon>
        <taxon>Actinopterygii</taxon>
        <taxon>Neopterygii</taxon>
        <taxon>Teleostei</taxon>
        <taxon>Neoteleostei</taxon>
        <taxon>Acanthomorphata</taxon>
        <taxon>Gobiaria</taxon>
        <taxon>Kurtiformes</taxon>
        <taxon>Apogonoidei</taxon>
        <taxon>Apogonidae</taxon>
        <taxon>Apogoninae</taxon>
        <taxon>Sphaeramia</taxon>
    </lineage>
</organism>
<feature type="compositionally biased region" description="Basic and acidic residues" evidence="5">
    <location>
        <begin position="73"/>
        <end position="82"/>
    </location>
</feature>
<name>A0A673CCL3_9TELE</name>
<dbReference type="AlphaFoldDB" id="A0A673CCL3"/>
<gene>
    <name evidence="6" type="primary">c9h22orf39</name>
</gene>
<dbReference type="FunCoup" id="A0A673CCL3">
    <property type="interactions" value="281"/>
</dbReference>
<evidence type="ECO:0000256" key="5">
    <source>
        <dbReference type="SAM" id="MobiDB-lite"/>
    </source>
</evidence>
<protein>
    <recommendedName>
        <fullName evidence="3">Synaptic plasticity regulator PANTS</fullName>
    </recommendedName>
    <alternativeName>
        <fullName evidence="4">Plasticity-associated neural transcript short</fullName>
    </alternativeName>
</protein>
<evidence type="ECO:0000256" key="3">
    <source>
        <dbReference type="ARBA" id="ARBA00044072"/>
    </source>
</evidence>
<evidence type="ECO:0000313" key="7">
    <source>
        <dbReference type="Proteomes" id="UP000472271"/>
    </source>
</evidence>
<dbReference type="Ensembl" id="ENSSORT00005051066.1">
    <property type="protein sequence ID" value="ENSSORP00005049863.1"/>
    <property type="gene ID" value="ENSSORG00005022623.1"/>
</dbReference>
<feature type="region of interest" description="Disordered" evidence="5">
    <location>
        <begin position="63"/>
        <end position="110"/>
    </location>
</feature>
<dbReference type="Proteomes" id="UP000472271">
    <property type="component" value="Chromosome 9"/>
</dbReference>
<dbReference type="Pfam" id="PF11326">
    <property type="entry name" value="PANTS-like"/>
    <property type="match status" value="1"/>
</dbReference>
<reference evidence="6" key="1">
    <citation type="submission" date="2019-06" db="EMBL/GenBank/DDBJ databases">
        <authorList>
            <consortium name="Wellcome Sanger Institute Data Sharing"/>
        </authorList>
    </citation>
    <scope>NUCLEOTIDE SEQUENCE [LARGE SCALE GENOMIC DNA]</scope>
</reference>
<dbReference type="PANTHER" id="PTHR28052:SF1">
    <property type="entry name" value="UPF0545 PROTEIN C22ORF39"/>
    <property type="match status" value="1"/>
</dbReference>
<proteinExistence type="inferred from homology"/>
<feature type="compositionally biased region" description="Basic and acidic residues" evidence="5">
    <location>
        <begin position="89"/>
        <end position="99"/>
    </location>
</feature>
<dbReference type="OrthoDB" id="5946508at2759"/>